<feature type="region of interest" description="Disordered" evidence="3">
    <location>
        <begin position="632"/>
        <end position="714"/>
    </location>
</feature>
<dbReference type="InterPro" id="IPR029058">
    <property type="entry name" value="AB_hydrolase_fold"/>
</dbReference>
<dbReference type="Gene3D" id="3.40.50.1820">
    <property type="entry name" value="alpha/beta hydrolase"/>
    <property type="match status" value="1"/>
</dbReference>
<feature type="compositionally biased region" description="Basic and acidic residues" evidence="3">
    <location>
        <begin position="696"/>
        <end position="707"/>
    </location>
</feature>
<gene>
    <name evidence="5" type="ORF">EJ06DRAFT_500710</name>
</gene>
<feature type="domain" description="DUF676" evidence="4">
    <location>
        <begin position="456"/>
        <end position="597"/>
    </location>
</feature>
<dbReference type="PANTHER" id="PTHR12482">
    <property type="entry name" value="LIPASE ROG1-RELATED-RELATED"/>
    <property type="match status" value="1"/>
</dbReference>
<keyword evidence="2" id="KW-0443">Lipid metabolism</keyword>
<evidence type="ECO:0000313" key="6">
    <source>
        <dbReference type="Proteomes" id="UP000799640"/>
    </source>
</evidence>
<feature type="region of interest" description="Disordered" evidence="3">
    <location>
        <begin position="414"/>
        <end position="445"/>
    </location>
</feature>
<feature type="domain" description="DUF676" evidence="4">
    <location>
        <begin position="294"/>
        <end position="327"/>
    </location>
</feature>
<dbReference type="SUPFAM" id="SSF53474">
    <property type="entry name" value="alpha/beta-Hydrolases"/>
    <property type="match status" value="1"/>
</dbReference>
<feature type="region of interest" description="Disordered" evidence="3">
    <location>
        <begin position="825"/>
        <end position="875"/>
    </location>
</feature>
<feature type="compositionally biased region" description="Basic and acidic residues" evidence="3">
    <location>
        <begin position="952"/>
        <end position="964"/>
    </location>
</feature>
<feature type="region of interest" description="Disordered" evidence="3">
    <location>
        <begin position="205"/>
        <end position="232"/>
    </location>
</feature>
<dbReference type="Pfam" id="PF05057">
    <property type="entry name" value="DUF676"/>
    <property type="match status" value="2"/>
</dbReference>
<feature type="compositionally biased region" description="Basic residues" evidence="3">
    <location>
        <begin position="220"/>
        <end position="229"/>
    </location>
</feature>
<proteinExistence type="inferred from homology"/>
<dbReference type="PANTHER" id="PTHR12482:SF62">
    <property type="entry name" value="LIPASE ROG1-RELATED"/>
    <property type="match status" value="1"/>
</dbReference>
<dbReference type="GO" id="GO:0047372">
    <property type="term" value="F:monoacylglycerol lipase activity"/>
    <property type="evidence" value="ECO:0007669"/>
    <property type="project" value="TreeGrafter"/>
</dbReference>
<feature type="compositionally biased region" description="Basic residues" evidence="3">
    <location>
        <begin position="263"/>
        <end position="280"/>
    </location>
</feature>
<feature type="compositionally biased region" description="Low complexity" evidence="3">
    <location>
        <begin position="842"/>
        <end position="855"/>
    </location>
</feature>
<evidence type="ECO:0000313" key="5">
    <source>
        <dbReference type="EMBL" id="KAF2396228.1"/>
    </source>
</evidence>
<feature type="region of interest" description="Disordered" evidence="3">
    <location>
        <begin position="742"/>
        <end position="789"/>
    </location>
</feature>
<protein>
    <submittedName>
        <fullName evidence="5">DUF676-domain-containing protein</fullName>
    </submittedName>
</protein>
<dbReference type="InterPro" id="IPR007751">
    <property type="entry name" value="DUF676_lipase-like"/>
</dbReference>
<evidence type="ECO:0000256" key="2">
    <source>
        <dbReference type="ARBA" id="ARBA00022963"/>
    </source>
</evidence>
<comment type="similarity">
    <text evidence="1">Belongs to the putative lipase ROG1 family.</text>
</comment>
<feature type="region of interest" description="Disordered" evidence="3">
    <location>
        <begin position="252"/>
        <end position="295"/>
    </location>
</feature>
<evidence type="ECO:0000256" key="3">
    <source>
        <dbReference type="SAM" id="MobiDB-lite"/>
    </source>
</evidence>
<feature type="compositionally biased region" description="Polar residues" evidence="3">
    <location>
        <begin position="421"/>
        <end position="442"/>
    </location>
</feature>
<feature type="region of interest" description="Disordered" evidence="3">
    <location>
        <begin position="952"/>
        <end position="1012"/>
    </location>
</feature>
<sequence>MLLTPRTFELAQYPDKGSSRLNSPFIKCAPSWHEQRAARKHAEKMLLLHQTGVVKVGDVVRYTLTYDSSSDRILPSPTHLHVRIKNSSAIAFRAAYLHGPYTLHVAIYPSWFNPNEKLRNPKKYGAPQFEANVKAGAYFSGKIPVPEEIRVTGQNPPSTGAPKTLTWIVEITSQIIFSSSASINFEFLASRDEKSLDYGFTAVSHSGQGEPGRVHDHQQGKHKSPRHAGHGTGVYSKAITLHVEDTLSLWNKPALPEKDGPKPRRSLSMRRKSSGSIHHKAAPEPAKKPKKKKKKKIHLVILTHGLHSNLSADMLYLKESIDATVKEARMKRRREKAGLSTDPEVHAATAVLSGGQEDLPEDDSDDDEEVIVRGFTGNAVRTENGIQYLGKRLAKFILDFTYPDQPYKPLRKSMSKKLSDVMTNKSSSQDSEGTPAHNGSSIRQDEQDHELPYTFTSISFVGHSLGGLIQVYAIGYIHKHAPHFFEQIKPVNFICMASPMLGLSNENPIYVKFALDFGLVGRTGQDLGLAWRPPALARSGWSAVMSGLGQKDPEPTPESKPLLRVLPTGPAHKVLKMFRNRTVYSNVVNDGIVPLRTSCLLFLDWRGLGKVEKARRENGLIGTVAGWGWAEITGQSTTRTEEPARVEPARMDGAGSDAEDESGDNEGDKSTVPQPWANAGNEDDEVLQAVHTSQRRSMEGTAEERNTKPPSPSALMTFFNYFRIPAKNSKKDVKMFKRSQTIKMDEEGTESPAPSEDPSGVDQAESSRPRVTRGDSLSSNAASDIAPPKTTIFESAGDILNPPIPPTSWIIDPTTRTRTIFHDRIYHPDDIPPPPPSRKSTRAPPRSSSGEASSPSPAPDSIPAPQPKPASEGGGMRVEEKIARAYHRDLSWRKVLVRLEPDAHNNMIVRRMFANAYGWPVVKHLCDTHFGDTYAAETADELEPAIERAKPIDQPVGEHGEHVLGQESRAPPAVLSRSSTKGEEGDGLAPLGSHARSLSREERPSTACTGITSVGSSWDEAYFRDTTSDDDEDLRGPLGRFLSPQAIRGAGGHSRTGSAVKSEASAGTSEAEIADFLSASPPPMEAHRGLKPAPVRRSVTEVGLGMPAAEAVRKVMSEGEEGGTGVVEEVVRASQSRD</sequence>
<feature type="compositionally biased region" description="Basic and acidic residues" evidence="3">
    <location>
        <begin position="639"/>
        <end position="650"/>
    </location>
</feature>
<reference evidence="5" key="1">
    <citation type="journal article" date="2020" name="Stud. Mycol.">
        <title>101 Dothideomycetes genomes: a test case for predicting lifestyles and emergence of pathogens.</title>
        <authorList>
            <person name="Haridas S."/>
            <person name="Albert R."/>
            <person name="Binder M."/>
            <person name="Bloem J."/>
            <person name="Labutti K."/>
            <person name="Salamov A."/>
            <person name="Andreopoulos B."/>
            <person name="Baker S."/>
            <person name="Barry K."/>
            <person name="Bills G."/>
            <person name="Bluhm B."/>
            <person name="Cannon C."/>
            <person name="Castanera R."/>
            <person name="Culley D."/>
            <person name="Daum C."/>
            <person name="Ezra D."/>
            <person name="Gonzalez J."/>
            <person name="Henrissat B."/>
            <person name="Kuo A."/>
            <person name="Liang C."/>
            <person name="Lipzen A."/>
            <person name="Lutzoni F."/>
            <person name="Magnuson J."/>
            <person name="Mondo S."/>
            <person name="Nolan M."/>
            <person name="Ohm R."/>
            <person name="Pangilinan J."/>
            <person name="Park H.-J."/>
            <person name="Ramirez L."/>
            <person name="Alfaro M."/>
            <person name="Sun H."/>
            <person name="Tritt A."/>
            <person name="Yoshinaga Y."/>
            <person name="Zwiers L.-H."/>
            <person name="Turgeon B."/>
            <person name="Goodwin S."/>
            <person name="Spatafora J."/>
            <person name="Crous P."/>
            <person name="Grigoriev I."/>
        </authorList>
    </citation>
    <scope>NUCLEOTIDE SEQUENCE</scope>
    <source>
        <strain evidence="5">CBS 262.69</strain>
    </source>
</reference>
<feature type="region of interest" description="Disordered" evidence="3">
    <location>
        <begin position="1027"/>
        <end position="1067"/>
    </location>
</feature>
<organism evidence="5 6">
    <name type="scientific">Trichodelitschia bisporula</name>
    <dbReference type="NCBI Taxonomy" id="703511"/>
    <lineage>
        <taxon>Eukaryota</taxon>
        <taxon>Fungi</taxon>
        <taxon>Dikarya</taxon>
        <taxon>Ascomycota</taxon>
        <taxon>Pezizomycotina</taxon>
        <taxon>Dothideomycetes</taxon>
        <taxon>Dothideomycetes incertae sedis</taxon>
        <taxon>Phaeotrichales</taxon>
        <taxon>Phaeotrichaceae</taxon>
        <taxon>Trichodelitschia</taxon>
    </lineage>
</organism>
<dbReference type="Proteomes" id="UP000799640">
    <property type="component" value="Unassembled WGS sequence"/>
</dbReference>
<name>A0A6G1HJI7_9PEZI</name>
<feature type="compositionally biased region" description="Basic and acidic residues" evidence="3">
    <location>
        <begin position="1129"/>
        <end position="1138"/>
    </location>
</feature>
<dbReference type="AlphaFoldDB" id="A0A6G1HJI7"/>
<dbReference type="GO" id="GO:0016042">
    <property type="term" value="P:lipid catabolic process"/>
    <property type="evidence" value="ECO:0007669"/>
    <property type="project" value="UniProtKB-KW"/>
</dbReference>
<keyword evidence="2" id="KW-0442">Lipid degradation</keyword>
<evidence type="ECO:0000256" key="1">
    <source>
        <dbReference type="ARBA" id="ARBA00007920"/>
    </source>
</evidence>
<feature type="compositionally biased region" description="Pro residues" evidence="3">
    <location>
        <begin position="856"/>
        <end position="868"/>
    </location>
</feature>
<dbReference type="OrthoDB" id="5368485at2759"/>
<dbReference type="EMBL" id="ML996708">
    <property type="protein sequence ID" value="KAF2396228.1"/>
    <property type="molecule type" value="Genomic_DNA"/>
</dbReference>
<keyword evidence="6" id="KW-1185">Reference proteome</keyword>
<evidence type="ECO:0000259" key="4">
    <source>
        <dbReference type="Pfam" id="PF05057"/>
    </source>
</evidence>
<feature type="region of interest" description="Disordered" evidence="3">
    <location>
        <begin position="1116"/>
        <end position="1138"/>
    </location>
</feature>
<accession>A0A6G1HJI7</accession>
<dbReference type="InterPro" id="IPR044294">
    <property type="entry name" value="Lipase-like"/>
</dbReference>